<dbReference type="CDD" id="cd00063">
    <property type="entry name" value="FN3"/>
    <property type="match status" value="1"/>
</dbReference>
<evidence type="ECO:0000313" key="9">
    <source>
        <dbReference type="EMBL" id="GGB72547.1"/>
    </source>
</evidence>
<dbReference type="SUPFAM" id="SSF49785">
    <property type="entry name" value="Galactose-binding domain-like"/>
    <property type="match status" value="1"/>
</dbReference>
<proteinExistence type="inferred from homology"/>
<feature type="chain" id="PRO_5045126144" evidence="7">
    <location>
        <begin position="25"/>
        <end position="577"/>
    </location>
</feature>
<dbReference type="RefSeq" id="WP_188620202.1">
    <property type="nucleotide sequence ID" value="NZ_BMJE01000002.1"/>
</dbReference>
<dbReference type="SUPFAM" id="SSF75005">
    <property type="entry name" value="Arabinanase/levansucrase/invertase"/>
    <property type="match status" value="1"/>
</dbReference>
<keyword evidence="3 6" id="KW-0378">Hydrolase</keyword>
<dbReference type="CDD" id="cd08982">
    <property type="entry name" value="GH43-like"/>
    <property type="match status" value="1"/>
</dbReference>
<dbReference type="Gene3D" id="2.115.10.20">
    <property type="entry name" value="Glycosyl hydrolase domain, family 43"/>
    <property type="match status" value="1"/>
</dbReference>
<keyword evidence="2" id="KW-0858">Xylan degradation</keyword>
<evidence type="ECO:0000256" key="5">
    <source>
        <dbReference type="ARBA" id="ARBA00023295"/>
    </source>
</evidence>
<name>A0ABQ1JM49_9FLAO</name>
<dbReference type="InterPro" id="IPR008979">
    <property type="entry name" value="Galactose-bd-like_sf"/>
</dbReference>
<keyword evidence="10" id="KW-1185">Reference proteome</keyword>
<dbReference type="Proteomes" id="UP000615760">
    <property type="component" value="Unassembled WGS sequence"/>
</dbReference>
<dbReference type="InterPro" id="IPR052176">
    <property type="entry name" value="Glycosyl_Hydrlase_43_Enz"/>
</dbReference>
<dbReference type="InterPro" id="IPR000421">
    <property type="entry name" value="FA58C"/>
</dbReference>
<sequence>MFSKKYIHSTLVWLLFLNSLIISAQNSNDKLTYCNPVNLNYRFCLDEPSRREAADPVIVNFKGEYFLFASKSGGYWYSSNLVDWNFVTTPDLPIEDYAPAAVVINDEIYFTASTNGDKVPVIYKSAKPKTGRWEVVNSNFPIQNVDPDLFLDDDGRLYLYYGCSNIEPLYAVELDRTTFMPIGEPVACMNADIENNGWERPGDYNERSERPWTEGAWMTKFNGKYYLQYSTPGTEFRSYADGMYVADNPLGPFKLSEYNPFSYRPSGFATGAGHSATFQDNYGNYWHISSTTISVKHKFERRLSLFPVFFNEDGYAYTYTGFGDYPISIPQRKIENEEDYLSGWMLLSYNKKVTASSSLPEYGVEKSVDENIRTYWSAKDGKKGQWLQVDLEDVYTVNAVQLNFAEHTTTILGRDPGIYYQYMLEYSTDGKTWQVLADKTKNKEDAPHDYIVVQNPVKARYVRVKNYHTPSGTFAMSGFRVFGNGSGAKPAAVTTITAERQTDNNCSVKLNWEKIENTTGYNIRYGTAPDKLFLNYQVYGDNHIQINSLSKKQNYYFVVDSFNENGITKGSTISEIK</sequence>
<comment type="caution">
    <text evidence="9">The sequence shown here is derived from an EMBL/GenBank/DDBJ whole genome shotgun (WGS) entry which is preliminary data.</text>
</comment>
<dbReference type="InterPro" id="IPR006710">
    <property type="entry name" value="Glyco_hydro_43"/>
</dbReference>
<dbReference type="Pfam" id="PF04616">
    <property type="entry name" value="Glyco_hydro_43"/>
    <property type="match status" value="1"/>
</dbReference>
<feature type="domain" description="F5/8 type C" evidence="8">
    <location>
        <begin position="333"/>
        <end position="484"/>
    </location>
</feature>
<keyword evidence="7" id="KW-0732">Signal</keyword>
<evidence type="ECO:0000256" key="2">
    <source>
        <dbReference type="ARBA" id="ARBA00022651"/>
    </source>
</evidence>
<dbReference type="PANTHER" id="PTHR43772">
    <property type="entry name" value="ENDO-1,4-BETA-XYLANASE"/>
    <property type="match status" value="1"/>
</dbReference>
<feature type="signal peptide" evidence="7">
    <location>
        <begin position="1"/>
        <end position="24"/>
    </location>
</feature>
<comment type="similarity">
    <text evidence="1 6">Belongs to the glycosyl hydrolase 43 family.</text>
</comment>
<gene>
    <name evidence="9" type="ORF">GCM10007424_10610</name>
</gene>
<dbReference type="InterPro" id="IPR003961">
    <property type="entry name" value="FN3_dom"/>
</dbReference>
<evidence type="ECO:0000256" key="7">
    <source>
        <dbReference type="SAM" id="SignalP"/>
    </source>
</evidence>
<dbReference type="PANTHER" id="PTHR43772:SF2">
    <property type="entry name" value="PUTATIVE (AFU_ORTHOLOGUE AFUA_2G04480)-RELATED"/>
    <property type="match status" value="1"/>
</dbReference>
<dbReference type="Gene3D" id="2.60.120.260">
    <property type="entry name" value="Galactose-binding domain-like"/>
    <property type="match status" value="1"/>
</dbReference>
<dbReference type="EMBL" id="BMJE01000002">
    <property type="protein sequence ID" value="GGB72547.1"/>
    <property type="molecule type" value="Genomic_DNA"/>
</dbReference>
<keyword evidence="5 6" id="KW-0326">Glycosidase</keyword>
<dbReference type="InterPro" id="IPR036116">
    <property type="entry name" value="FN3_sf"/>
</dbReference>
<dbReference type="Gene3D" id="2.60.40.10">
    <property type="entry name" value="Immunoglobulins"/>
    <property type="match status" value="1"/>
</dbReference>
<dbReference type="PROSITE" id="PS50022">
    <property type="entry name" value="FA58C_3"/>
    <property type="match status" value="1"/>
</dbReference>
<organism evidence="9 10">
    <name type="scientific">Flavobacterium suaedae</name>
    <dbReference type="NCBI Taxonomy" id="1767027"/>
    <lineage>
        <taxon>Bacteria</taxon>
        <taxon>Pseudomonadati</taxon>
        <taxon>Bacteroidota</taxon>
        <taxon>Flavobacteriia</taxon>
        <taxon>Flavobacteriales</taxon>
        <taxon>Flavobacteriaceae</taxon>
        <taxon>Flavobacterium</taxon>
    </lineage>
</organism>
<dbReference type="SUPFAM" id="SSF49265">
    <property type="entry name" value="Fibronectin type III"/>
    <property type="match status" value="1"/>
</dbReference>
<evidence type="ECO:0000256" key="1">
    <source>
        <dbReference type="ARBA" id="ARBA00009865"/>
    </source>
</evidence>
<dbReference type="Pfam" id="PF00754">
    <property type="entry name" value="F5_F8_type_C"/>
    <property type="match status" value="1"/>
</dbReference>
<evidence type="ECO:0000256" key="4">
    <source>
        <dbReference type="ARBA" id="ARBA00023277"/>
    </source>
</evidence>
<evidence type="ECO:0000256" key="3">
    <source>
        <dbReference type="ARBA" id="ARBA00022801"/>
    </source>
</evidence>
<protein>
    <submittedName>
        <fullName evidence="9">Endo-1,4-beta-xylanase</fullName>
    </submittedName>
</protein>
<dbReference type="InterPro" id="IPR013783">
    <property type="entry name" value="Ig-like_fold"/>
</dbReference>
<dbReference type="InterPro" id="IPR023296">
    <property type="entry name" value="Glyco_hydro_beta-prop_sf"/>
</dbReference>
<keyword evidence="2" id="KW-0624">Polysaccharide degradation</keyword>
<accession>A0ABQ1JM49</accession>
<keyword evidence="4" id="KW-0119">Carbohydrate metabolism</keyword>
<reference evidence="10" key="1">
    <citation type="journal article" date="2019" name="Int. J. Syst. Evol. Microbiol.">
        <title>The Global Catalogue of Microorganisms (GCM) 10K type strain sequencing project: providing services to taxonomists for standard genome sequencing and annotation.</title>
        <authorList>
            <consortium name="The Broad Institute Genomics Platform"/>
            <consortium name="The Broad Institute Genome Sequencing Center for Infectious Disease"/>
            <person name="Wu L."/>
            <person name="Ma J."/>
        </authorList>
    </citation>
    <scope>NUCLEOTIDE SEQUENCE [LARGE SCALE GENOMIC DNA]</scope>
    <source>
        <strain evidence="10">CGMCC 1.15461</strain>
    </source>
</reference>
<evidence type="ECO:0000259" key="8">
    <source>
        <dbReference type="PROSITE" id="PS50022"/>
    </source>
</evidence>
<evidence type="ECO:0000313" key="10">
    <source>
        <dbReference type="Proteomes" id="UP000615760"/>
    </source>
</evidence>
<evidence type="ECO:0000256" key="6">
    <source>
        <dbReference type="RuleBase" id="RU361187"/>
    </source>
</evidence>